<evidence type="ECO:0000313" key="3">
    <source>
        <dbReference type="Proteomes" id="UP000314294"/>
    </source>
</evidence>
<name>A0A4Z2FA82_9TELE</name>
<feature type="compositionally biased region" description="Basic and acidic residues" evidence="1">
    <location>
        <begin position="1"/>
        <end position="57"/>
    </location>
</feature>
<feature type="compositionally biased region" description="Basic residues" evidence="1">
    <location>
        <begin position="77"/>
        <end position="86"/>
    </location>
</feature>
<gene>
    <name evidence="2" type="ORF">EYF80_051981</name>
</gene>
<dbReference type="AlphaFoldDB" id="A0A4Z2FA82"/>
<feature type="region of interest" description="Disordered" evidence="1">
    <location>
        <begin position="1"/>
        <end position="123"/>
    </location>
</feature>
<dbReference type="EMBL" id="SRLO01001432">
    <property type="protein sequence ID" value="TNN37855.1"/>
    <property type="molecule type" value="Genomic_DNA"/>
</dbReference>
<protein>
    <submittedName>
        <fullName evidence="2">Uncharacterized protein</fullName>
    </submittedName>
</protein>
<evidence type="ECO:0000313" key="2">
    <source>
        <dbReference type="EMBL" id="TNN37855.1"/>
    </source>
</evidence>
<organism evidence="2 3">
    <name type="scientific">Liparis tanakae</name>
    <name type="common">Tanaka's snailfish</name>
    <dbReference type="NCBI Taxonomy" id="230148"/>
    <lineage>
        <taxon>Eukaryota</taxon>
        <taxon>Metazoa</taxon>
        <taxon>Chordata</taxon>
        <taxon>Craniata</taxon>
        <taxon>Vertebrata</taxon>
        <taxon>Euteleostomi</taxon>
        <taxon>Actinopterygii</taxon>
        <taxon>Neopterygii</taxon>
        <taxon>Teleostei</taxon>
        <taxon>Neoteleostei</taxon>
        <taxon>Acanthomorphata</taxon>
        <taxon>Eupercaria</taxon>
        <taxon>Perciformes</taxon>
        <taxon>Cottioidei</taxon>
        <taxon>Cottales</taxon>
        <taxon>Liparidae</taxon>
        <taxon>Liparis</taxon>
    </lineage>
</organism>
<keyword evidence="3" id="KW-1185">Reference proteome</keyword>
<dbReference type="Proteomes" id="UP000314294">
    <property type="component" value="Unassembled WGS sequence"/>
</dbReference>
<evidence type="ECO:0000256" key="1">
    <source>
        <dbReference type="SAM" id="MobiDB-lite"/>
    </source>
</evidence>
<comment type="caution">
    <text evidence="2">The sequence shown here is derived from an EMBL/GenBank/DDBJ whole genome shotgun (WGS) entry which is preliminary data.</text>
</comment>
<sequence>MNTSHDHGEAHAGRDQVEESRLQGDRQAGRQTGRETGRERGRQRDRQGDRQGDREGGRQTGLRKRKEELNLRSSLMMRRRGKRRRSYLTSKRSSRAMKMPGMTMSPRPSMAKLLAPNPLSNKS</sequence>
<accession>A0A4Z2FA82</accession>
<proteinExistence type="predicted"/>
<reference evidence="2 3" key="1">
    <citation type="submission" date="2019-03" db="EMBL/GenBank/DDBJ databases">
        <title>First draft genome of Liparis tanakae, snailfish: a comprehensive survey of snailfish specific genes.</title>
        <authorList>
            <person name="Kim W."/>
            <person name="Song I."/>
            <person name="Jeong J.-H."/>
            <person name="Kim D."/>
            <person name="Kim S."/>
            <person name="Ryu S."/>
            <person name="Song J.Y."/>
            <person name="Lee S.K."/>
        </authorList>
    </citation>
    <scope>NUCLEOTIDE SEQUENCE [LARGE SCALE GENOMIC DNA]</scope>
    <source>
        <tissue evidence="2">Muscle</tissue>
    </source>
</reference>